<dbReference type="GO" id="GO:0008970">
    <property type="term" value="F:phospholipase A1 activity"/>
    <property type="evidence" value="ECO:0007669"/>
    <property type="project" value="UniProtKB-ARBA"/>
</dbReference>
<evidence type="ECO:0000256" key="9">
    <source>
        <dbReference type="SAM" id="MobiDB-lite"/>
    </source>
</evidence>
<feature type="signal peptide" evidence="10">
    <location>
        <begin position="1"/>
        <end position="20"/>
    </location>
</feature>
<keyword evidence="13" id="KW-1185">Reference proteome</keyword>
<dbReference type="Proteomes" id="UP001374535">
    <property type="component" value="Chromosome 11"/>
</dbReference>
<dbReference type="PANTHER" id="PTHR31403:SF7">
    <property type="entry name" value="PHOSPHOLIPASE A1-IGAMMA3, CHLOROPLASTIC"/>
    <property type="match status" value="1"/>
</dbReference>
<evidence type="ECO:0000313" key="12">
    <source>
        <dbReference type="EMBL" id="WVY91520.1"/>
    </source>
</evidence>
<proteinExistence type="inferred from homology"/>
<dbReference type="InterPro" id="IPR029058">
    <property type="entry name" value="AB_hydrolase_fold"/>
</dbReference>
<dbReference type="AlphaFoldDB" id="A0AAQ3MII6"/>
<dbReference type="SUPFAM" id="SSF53474">
    <property type="entry name" value="alpha/beta-Hydrolases"/>
    <property type="match status" value="1"/>
</dbReference>
<dbReference type="EMBL" id="CP144690">
    <property type="protein sequence ID" value="WVY91520.1"/>
    <property type="molecule type" value="Genomic_DNA"/>
</dbReference>
<gene>
    <name evidence="12" type="ORF">V8G54_037034</name>
</gene>
<dbReference type="GO" id="GO:0047714">
    <property type="term" value="F:galactolipase activity"/>
    <property type="evidence" value="ECO:0007669"/>
    <property type="project" value="UniProtKB-ARBA"/>
</dbReference>
<accession>A0AAQ3MII6</accession>
<dbReference type="CDD" id="cd00519">
    <property type="entry name" value="Lipase_3"/>
    <property type="match status" value="1"/>
</dbReference>
<protein>
    <recommendedName>
        <fullName evidence="11">Fungal lipase-type domain-containing protein</fullName>
    </recommendedName>
</protein>
<sequence>MLLPNPNPLFLFLFNVEVLAFVKLIIGIEEKIANVKLLIHKDPKDTSFNGIWGMVGIIKTTLAEQISLLIESPRTRSRSLPSRPARDSPSPSRRPEPCLQLSAPPSRGPKCYLSFSAREQVPSEVKRLLNYYKDKEISIIVTGHSLGAALAVLSAYNIAEVGNLKFKEQCEELGVKVLRVVNVHDVVPTVSGIITNEKFQFQKYIKDALSFPWSYAHVGMEIALD</sequence>
<evidence type="ECO:0000256" key="2">
    <source>
        <dbReference type="ARBA" id="ARBA00010701"/>
    </source>
</evidence>
<feature type="chain" id="PRO_5042889662" description="Fungal lipase-type domain-containing protein" evidence="10">
    <location>
        <begin position="21"/>
        <end position="225"/>
    </location>
</feature>
<organism evidence="12 13">
    <name type="scientific">Vigna mungo</name>
    <name type="common">Black gram</name>
    <name type="synonym">Phaseolus mungo</name>
    <dbReference type="NCBI Taxonomy" id="3915"/>
    <lineage>
        <taxon>Eukaryota</taxon>
        <taxon>Viridiplantae</taxon>
        <taxon>Streptophyta</taxon>
        <taxon>Embryophyta</taxon>
        <taxon>Tracheophyta</taxon>
        <taxon>Spermatophyta</taxon>
        <taxon>Magnoliopsida</taxon>
        <taxon>eudicotyledons</taxon>
        <taxon>Gunneridae</taxon>
        <taxon>Pentapetalae</taxon>
        <taxon>rosids</taxon>
        <taxon>fabids</taxon>
        <taxon>Fabales</taxon>
        <taxon>Fabaceae</taxon>
        <taxon>Papilionoideae</taxon>
        <taxon>50 kb inversion clade</taxon>
        <taxon>NPAAA clade</taxon>
        <taxon>indigoferoid/millettioid clade</taxon>
        <taxon>Phaseoleae</taxon>
        <taxon>Vigna</taxon>
    </lineage>
</organism>
<evidence type="ECO:0000313" key="13">
    <source>
        <dbReference type="Proteomes" id="UP001374535"/>
    </source>
</evidence>
<keyword evidence="3" id="KW-0150">Chloroplast</keyword>
<keyword evidence="5" id="KW-0378">Hydrolase</keyword>
<keyword evidence="4" id="KW-0934">Plastid</keyword>
<comment type="similarity">
    <text evidence="2">Belongs to the AB hydrolase superfamily. Lipase family.</text>
</comment>
<evidence type="ECO:0000256" key="10">
    <source>
        <dbReference type="SAM" id="SignalP"/>
    </source>
</evidence>
<name>A0AAQ3MII6_VIGMU</name>
<feature type="domain" description="Fungal lipase-type" evidence="11">
    <location>
        <begin position="116"/>
        <end position="160"/>
    </location>
</feature>
<evidence type="ECO:0000256" key="8">
    <source>
        <dbReference type="ARBA" id="ARBA00023098"/>
    </source>
</evidence>
<dbReference type="Gene3D" id="3.40.50.1820">
    <property type="entry name" value="alpha/beta hydrolase"/>
    <property type="match status" value="1"/>
</dbReference>
<feature type="region of interest" description="Disordered" evidence="9">
    <location>
        <begin position="74"/>
        <end position="105"/>
    </location>
</feature>
<dbReference type="Pfam" id="PF01764">
    <property type="entry name" value="Lipase_3"/>
    <property type="match status" value="1"/>
</dbReference>
<comment type="subcellular location">
    <subcellularLocation>
        <location evidence="1">Plastid</location>
        <location evidence="1">Chloroplast</location>
    </subcellularLocation>
</comment>
<reference evidence="12 13" key="1">
    <citation type="journal article" date="2023" name="Life. Sci Alliance">
        <title>Evolutionary insights into 3D genome organization and epigenetic landscape of Vigna mungo.</title>
        <authorList>
            <person name="Junaid A."/>
            <person name="Singh B."/>
            <person name="Bhatia S."/>
        </authorList>
    </citation>
    <scope>NUCLEOTIDE SEQUENCE [LARGE SCALE GENOMIC DNA]</scope>
    <source>
        <strain evidence="12">Urdbean</strain>
    </source>
</reference>
<evidence type="ECO:0000256" key="6">
    <source>
        <dbReference type="ARBA" id="ARBA00022946"/>
    </source>
</evidence>
<keyword evidence="6" id="KW-0809">Transit peptide</keyword>
<evidence type="ECO:0000256" key="7">
    <source>
        <dbReference type="ARBA" id="ARBA00022963"/>
    </source>
</evidence>
<dbReference type="PANTHER" id="PTHR31403">
    <property type="entry name" value="PHOSPHOLIPASE A1-IBETA2, CHLOROPLASTIC"/>
    <property type="match status" value="1"/>
</dbReference>
<dbReference type="GO" id="GO:0016042">
    <property type="term" value="P:lipid catabolic process"/>
    <property type="evidence" value="ECO:0007669"/>
    <property type="project" value="UniProtKB-KW"/>
</dbReference>
<evidence type="ECO:0000256" key="4">
    <source>
        <dbReference type="ARBA" id="ARBA00022640"/>
    </source>
</evidence>
<keyword evidence="10" id="KW-0732">Signal</keyword>
<feature type="compositionally biased region" description="Low complexity" evidence="9">
    <location>
        <begin position="78"/>
        <end position="91"/>
    </location>
</feature>
<keyword evidence="7" id="KW-0442">Lipid degradation</keyword>
<evidence type="ECO:0000259" key="11">
    <source>
        <dbReference type="Pfam" id="PF01764"/>
    </source>
</evidence>
<dbReference type="GO" id="GO:0009507">
    <property type="term" value="C:chloroplast"/>
    <property type="evidence" value="ECO:0007669"/>
    <property type="project" value="UniProtKB-SubCell"/>
</dbReference>
<evidence type="ECO:0000256" key="3">
    <source>
        <dbReference type="ARBA" id="ARBA00022528"/>
    </source>
</evidence>
<evidence type="ECO:0000256" key="5">
    <source>
        <dbReference type="ARBA" id="ARBA00022801"/>
    </source>
</evidence>
<keyword evidence="8" id="KW-0443">Lipid metabolism</keyword>
<evidence type="ECO:0000256" key="1">
    <source>
        <dbReference type="ARBA" id="ARBA00004229"/>
    </source>
</evidence>
<dbReference type="InterPro" id="IPR002921">
    <property type="entry name" value="Fungal_lipase-type"/>
</dbReference>